<dbReference type="RefSeq" id="WP_197526142.1">
    <property type="nucleotide sequence ID" value="NZ_SJPR01000001.1"/>
</dbReference>
<name>A0A5C6AHA2_9BACT</name>
<dbReference type="Proteomes" id="UP000317421">
    <property type="component" value="Unassembled WGS sequence"/>
</dbReference>
<accession>A0A5C6AHA2</accession>
<dbReference type="InterPro" id="IPR011487">
    <property type="entry name" value="DUF1598"/>
</dbReference>
<sequence length="516" mass="53181" precursor="true">MRMTLARPVGSLGRGFLTAVLVALLACASPSLAQFGGGGGGQGGGGLGGGGGGGLGGGGGGGLGGGGGGGLGGGGGGGGLGGGGGQGGGGGGQGSGVIIDANGVLHRIDAADPGGRLAQQRIAEAMNRLEGDLAKPSKLRKVSLTRLEKALAGRLDAGQQPTDAMQKLAGLTRIDYVFCYPETNEIVLAGPAEPWAEAPSGRTLGIQSGKPTLELQDLVTAMRAFGPDSAADDAPLIYCSIDPTEEGLQRMQQFLARVGRPNPNLIASQLQERLGEQVITVGGVPADTHFAQVLVEADYRMKLIGIGLEQAAAPIASYVSRVNPATVSKNALQRWYFVPDYERIKTTEDGLAMEMVGEGVRLVGEDEVVSRDGMRRKLGRNNRASNKFVTEFTENYAKLAAASPVYAQLRNCIDLAVAAAFMKQHDLFAKSGWSMGVLADESKYPVRTQNAPQKVASAVNALWKGSTLMTPIGGGVMIRPTEALDAANVKADEDGKLAEQRATVEAAAASDAWWWD</sequence>
<dbReference type="AlphaFoldDB" id="A0A5C6AHA2"/>
<evidence type="ECO:0000256" key="1">
    <source>
        <dbReference type="SAM" id="SignalP"/>
    </source>
</evidence>
<keyword evidence="1" id="KW-0732">Signal</keyword>
<dbReference type="EMBL" id="SJPR01000001">
    <property type="protein sequence ID" value="TWT99412.1"/>
    <property type="molecule type" value="Genomic_DNA"/>
</dbReference>
<organism evidence="2 3">
    <name type="scientific">Botrimarina colliarenosi</name>
    <dbReference type="NCBI Taxonomy" id="2528001"/>
    <lineage>
        <taxon>Bacteria</taxon>
        <taxon>Pseudomonadati</taxon>
        <taxon>Planctomycetota</taxon>
        <taxon>Planctomycetia</taxon>
        <taxon>Pirellulales</taxon>
        <taxon>Lacipirellulaceae</taxon>
        <taxon>Botrimarina</taxon>
    </lineage>
</organism>
<feature type="signal peptide" evidence="1">
    <location>
        <begin position="1"/>
        <end position="33"/>
    </location>
</feature>
<keyword evidence="3" id="KW-1185">Reference proteome</keyword>
<evidence type="ECO:0000313" key="2">
    <source>
        <dbReference type="EMBL" id="TWT99412.1"/>
    </source>
</evidence>
<dbReference type="PROSITE" id="PS51257">
    <property type="entry name" value="PROKAR_LIPOPROTEIN"/>
    <property type="match status" value="1"/>
</dbReference>
<feature type="chain" id="PRO_5023071750" description="DUF1598 domain-containing protein" evidence="1">
    <location>
        <begin position="34"/>
        <end position="516"/>
    </location>
</feature>
<evidence type="ECO:0000313" key="3">
    <source>
        <dbReference type="Proteomes" id="UP000317421"/>
    </source>
</evidence>
<comment type="caution">
    <text evidence="2">The sequence shown here is derived from an EMBL/GenBank/DDBJ whole genome shotgun (WGS) entry which is preliminary data.</text>
</comment>
<gene>
    <name evidence="2" type="ORF">Pla108_03490</name>
</gene>
<evidence type="ECO:0008006" key="4">
    <source>
        <dbReference type="Google" id="ProtNLM"/>
    </source>
</evidence>
<proteinExistence type="predicted"/>
<protein>
    <recommendedName>
        <fullName evidence="4">DUF1598 domain-containing protein</fullName>
    </recommendedName>
</protein>
<dbReference type="Pfam" id="PF07643">
    <property type="entry name" value="DUF1598"/>
    <property type="match status" value="1"/>
</dbReference>
<reference evidence="2 3" key="1">
    <citation type="submission" date="2019-02" db="EMBL/GenBank/DDBJ databases">
        <title>Deep-cultivation of Planctomycetes and their phenomic and genomic characterization uncovers novel biology.</title>
        <authorList>
            <person name="Wiegand S."/>
            <person name="Jogler M."/>
            <person name="Boedeker C."/>
            <person name="Pinto D."/>
            <person name="Vollmers J."/>
            <person name="Rivas-Marin E."/>
            <person name="Kohn T."/>
            <person name="Peeters S.H."/>
            <person name="Heuer A."/>
            <person name="Rast P."/>
            <person name="Oberbeckmann S."/>
            <person name="Bunk B."/>
            <person name="Jeske O."/>
            <person name="Meyerdierks A."/>
            <person name="Storesund J.E."/>
            <person name="Kallscheuer N."/>
            <person name="Luecker S."/>
            <person name="Lage O.M."/>
            <person name="Pohl T."/>
            <person name="Merkel B.J."/>
            <person name="Hornburger P."/>
            <person name="Mueller R.-W."/>
            <person name="Bruemmer F."/>
            <person name="Labrenz M."/>
            <person name="Spormann A.M."/>
            <person name="Op Den Camp H."/>
            <person name="Overmann J."/>
            <person name="Amann R."/>
            <person name="Jetten M.S.M."/>
            <person name="Mascher T."/>
            <person name="Medema M.H."/>
            <person name="Devos D.P."/>
            <person name="Kaster A.-K."/>
            <person name="Ovreas L."/>
            <person name="Rohde M."/>
            <person name="Galperin M.Y."/>
            <person name="Jogler C."/>
        </authorList>
    </citation>
    <scope>NUCLEOTIDE SEQUENCE [LARGE SCALE GENOMIC DNA]</scope>
    <source>
        <strain evidence="2 3">Pla108</strain>
    </source>
</reference>